<proteinExistence type="predicted"/>
<accession>A0A814KZF8</accession>
<dbReference type="Proteomes" id="UP000663855">
    <property type="component" value="Unassembled WGS sequence"/>
</dbReference>
<dbReference type="PANTHER" id="PTHR21301">
    <property type="entry name" value="REVERSE TRANSCRIPTASE"/>
    <property type="match status" value="1"/>
</dbReference>
<name>A0A814KZF8_9BILA</name>
<dbReference type="InterPro" id="IPR058912">
    <property type="entry name" value="HTH_animal"/>
</dbReference>
<dbReference type="PROSITE" id="PS50878">
    <property type="entry name" value="RT_POL"/>
    <property type="match status" value="1"/>
</dbReference>
<dbReference type="InterPro" id="IPR000477">
    <property type="entry name" value="RT_dom"/>
</dbReference>
<dbReference type="Pfam" id="PF26215">
    <property type="entry name" value="HTH_animal"/>
    <property type="match status" value="1"/>
</dbReference>
<feature type="domain" description="Reverse transcriptase" evidence="1">
    <location>
        <begin position="1"/>
        <end position="213"/>
    </location>
</feature>
<evidence type="ECO:0000259" key="1">
    <source>
        <dbReference type="PROSITE" id="PS50878"/>
    </source>
</evidence>
<evidence type="ECO:0000313" key="2">
    <source>
        <dbReference type="EMBL" id="CAF1057783.1"/>
    </source>
</evidence>
<dbReference type="PANTHER" id="PTHR21301:SF10">
    <property type="entry name" value="REVERSE TRANSCRIPTASE DOMAIN-CONTAINING PROTEIN"/>
    <property type="match status" value="1"/>
</dbReference>
<gene>
    <name evidence="2" type="ORF">CJN711_LOCUS5078</name>
</gene>
<evidence type="ECO:0000313" key="3">
    <source>
        <dbReference type="Proteomes" id="UP000663855"/>
    </source>
</evidence>
<dbReference type="AlphaFoldDB" id="A0A814KZF8"/>
<organism evidence="2 3">
    <name type="scientific">Rotaria magnacalcarata</name>
    <dbReference type="NCBI Taxonomy" id="392030"/>
    <lineage>
        <taxon>Eukaryota</taxon>
        <taxon>Metazoa</taxon>
        <taxon>Spiralia</taxon>
        <taxon>Gnathifera</taxon>
        <taxon>Rotifera</taxon>
        <taxon>Eurotatoria</taxon>
        <taxon>Bdelloidea</taxon>
        <taxon>Philodinida</taxon>
        <taxon>Philodinidae</taxon>
        <taxon>Rotaria</taxon>
    </lineage>
</organism>
<sequence length="411" mass="47845">YLPKAHKAGTPLRPIVSSIKAAATGVSHFLDILLRPMFNQVTKETTFINGIDFVRQIENYRNSGRLLPTTLFVTFDITNLYTMIPRHGAIAALQKFLSKYADNRRIHGMTIDTITRLARLVLDTNCFVYDNKYYQQIRGGAMGSPFTMTLANVYIYIDDIFMTTNLSFEEINARLIEANQQDENIRLTHTIGSKVEYLDVLVENDNGQLKTSVYHKLAAEPYILPFSSDHPRHVHRSTINSRLIRAIRLCSHLDDFDKERMTIEFTLLLNGYPPRFISYHFNKFFQKHNVLSIIENLDITMYEQLHRTLLLQPTIKERQQQQRQQQQQQNIQSNDLLVHYTFESGPLVNVTKELKHLWNEHYIDKNPIKQNIRLRFGTKSNKNLCQLLVKKKPSKSMLRDEISIDRSTTNA</sequence>
<reference evidence="2" key="1">
    <citation type="submission" date="2021-02" db="EMBL/GenBank/DDBJ databases">
        <authorList>
            <person name="Nowell W R."/>
        </authorList>
    </citation>
    <scope>NUCLEOTIDE SEQUENCE</scope>
</reference>
<feature type="non-terminal residue" evidence="2">
    <location>
        <position position="1"/>
    </location>
</feature>
<protein>
    <recommendedName>
        <fullName evidence="1">Reverse transcriptase domain-containing protein</fullName>
    </recommendedName>
</protein>
<comment type="caution">
    <text evidence="2">The sequence shown here is derived from an EMBL/GenBank/DDBJ whole genome shotgun (WGS) entry which is preliminary data.</text>
</comment>
<dbReference type="EMBL" id="CAJNOV010001307">
    <property type="protein sequence ID" value="CAF1057783.1"/>
    <property type="molecule type" value="Genomic_DNA"/>
</dbReference>